<dbReference type="PANTHER" id="PTHR40943:SF1">
    <property type="entry name" value="CYTOPLASMIC PROTEIN"/>
    <property type="match status" value="1"/>
</dbReference>
<dbReference type="InterPro" id="IPR011051">
    <property type="entry name" value="RmlC_Cupin_sf"/>
</dbReference>
<dbReference type="AlphaFoldDB" id="A0A9E7ZPM6"/>
<feature type="chain" id="PRO_5038913614" evidence="1">
    <location>
        <begin position="22"/>
        <end position="170"/>
    </location>
</feature>
<dbReference type="InterPro" id="IPR008579">
    <property type="entry name" value="UGlyAH_Cupin_dom"/>
</dbReference>
<gene>
    <name evidence="3" type="ORF">NWE54_07825</name>
</gene>
<evidence type="ECO:0000313" key="3">
    <source>
        <dbReference type="EMBL" id="UZF88688.1"/>
    </source>
</evidence>
<feature type="signal peptide" evidence="1">
    <location>
        <begin position="1"/>
        <end position="21"/>
    </location>
</feature>
<accession>A0A9E7ZPM6</accession>
<dbReference type="SUPFAM" id="SSF51182">
    <property type="entry name" value="RmlC-like cupins"/>
    <property type="match status" value="1"/>
</dbReference>
<dbReference type="CDD" id="cd02227">
    <property type="entry name" value="cupin_TM1112-like"/>
    <property type="match status" value="1"/>
</dbReference>
<evidence type="ECO:0000259" key="2">
    <source>
        <dbReference type="Pfam" id="PF05899"/>
    </source>
</evidence>
<dbReference type="Gene3D" id="2.60.120.10">
    <property type="entry name" value="Jelly Rolls"/>
    <property type="match status" value="1"/>
</dbReference>
<protein>
    <submittedName>
        <fullName evidence="3">Cupin domain-containing protein</fullName>
    </submittedName>
</protein>
<dbReference type="EMBL" id="CP102774">
    <property type="protein sequence ID" value="UZF88688.1"/>
    <property type="molecule type" value="Genomic_DNA"/>
</dbReference>
<name>A0A9E7ZPM6_9HYPH</name>
<sequence>MALKFMMAAAAATMMRQIAVVAPVTPAPLVAHRVDDLEMEMEPAPIEPSWIIAGQPEARVALHSRSGDDAASTAIWDCTAGAFRWYFDWDETVVILEGAVHVTAQDGSERLLRAGDIGTFAGGTWATWRVDNYVRKIAFCRKRFPAPVAMAYRLRNLLRGSSGSSGSLAA</sequence>
<keyword evidence="1" id="KW-0732">Signal</keyword>
<organism evidence="3">
    <name type="scientific">Bosea sp. NBC_00436</name>
    <dbReference type="NCBI Taxonomy" id="2969620"/>
    <lineage>
        <taxon>Bacteria</taxon>
        <taxon>Pseudomonadati</taxon>
        <taxon>Pseudomonadota</taxon>
        <taxon>Alphaproteobacteria</taxon>
        <taxon>Hyphomicrobiales</taxon>
        <taxon>Boseaceae</taxon>
        <taxon>Bosea</taxon>
    </lineage>
</organism>
<evidence type="ECO:0000256" key="1">
    <source>
        <dbReference type="SAM" id="SignalP"/>
    </source>
</evidence>
<feature type="domain" description="(S)-ureidoglycine aminohydrolase cupin" evidence="2">
    <location>
        <begin position="67"/>
        <end position="137"/>
    </location>
</feature>
<proteinExistence type="predicted"/>
<dbReference type="InterPro" id="IPR014710">
    <property type="entry name" value="RmlC-like_jellyroll"/>
</dbReference>
<dbReference type="PANTHER" id="PTHR40943">
    <property type="entry name" value="CYTOPLASMIC PROTEIN-RELATED"/>
    <property type="match status" value="1"/>
</dbReference>
<dbReference type="Pfam" id="PF05899">
    <property type="entry name" value="Cupin_3"/>
    <property type="match status" value="1"/>
</dbReference>
<reference evidence="3" key="1">
    <citation type="submission" date="2022-08" db="EMBL/GenBank/DDBJ databases">
        <title>Complete Genome Sequences of 2 Bosea sp. soil isolates.</title>
        <authorList>
            <person name="Alvarez Arevalo M."/>
            <person name="Sterndorff E.B."/>
            <person name="Faurdal D."/>
            <person name="Joergensen T.S."/>
            <person name="Weber T."/>
        </authorList>
    </citation>
    <scope>NUCLEOTIDE SEQUENCE</scope>
    <source>
        <strain evidence="3">NBC_00436</strain>
    </source>
</reference>